<dbReference type="InterPro" id="IPR011990">
    <property type="entry name" value="TPR-like_helical_dom_sf"/>
</dbReference>
<feature type="domain" description="At2g35280-like TPR" evidence="1">
    <location>
        <begin position="58"/>
        <end position="116"/>
    </location>
</feature>
<dbReference type="Gene3D" id="1.25.40.10">
    <property type="entry name" value="Tetratricopeptide repeat domain"/>
    <property type="match status" value="1"/>
</dbReference>
<name>A0A9R1XNB2_LACSA</name>
<dbReference type="EMBL" id="NBSK02000004">
    <property type="protein sequence ID" value="KAJ0213692.1"/>
    <property type="molecule type" value="Genomic_DNA"/>
</dbReference>
<dbReference type="InterPro" id="IPR057136">
    <property type="entry name" value="At2g35280_TPR_dom"/>
</dbReference>
<protein>
    <recommendedName>
        <fullName evidence="1">At2g35280-like TPR domain-containing protein</fullName>
    </recommendedName>
</protein>
<organism evidence="2 3">
    <name type="scientific">Lactuca sativa</name>
    <name type="common">Garden lettuce</name>
    <dbReference type="NCBI Taxonomy" id="4236"/>
    <lineage>
        <taxon>Eukaryota</taxon>
        <taxon>Viridiplantae</taxon>
        <taxon>Streptophyta</taxon>
        <taxon>Embryophyta</taxon>
        <taxon>Tracheophyta</taxon>
        <taxon>Spermatophyta</taxon>
        <taxon>Magnoliopsida</taxon>
        <taxon>eudicotyledons</taxon>
        <taxon>Gunneridae</taxon>
        <taxon>Pentapetalae</taxon>
        <taxon>asterids</taxon>
        <taxon>campanulids</taxon>
        <taxon>Asterales</taxon>
        <taxon>Asteraceae</taxon>
        <taxon>Cichorioideae</taxon>
        <taxon>Cichorieae</taxon>
        <taxon>Lactucinae</taxon>
        <taxon>Lactuca</taxon>
    </lineage>
</organism>
<dbReference type="Pfam" id="PF23310">
    <property type="entry name" value="TPR_27"/>
    <property type="match status" value="1"/>
</dbReference>
<evidence type="ECO:0000313" key="2">
    <source>
        <dbReference type="EMBL" id="KAJ0213692.1"/>
    </source>
</evidence>
<proteinExistence type="predicted"/>
<dbReference type="Proteomes" id="UP000235145">
    <property type="component" value="Unassembled WGS sequence"/>
</dbReference>
<keyword evidence="3" id="KW-1185">Reference proteome</keyword>
<gene>
    <name evidence="2" type="ORF">LSAT_V11C400227050</name>
</gene>
<evidence type="ECO:0000313" key="3">
    <source>
        <dbReference type="Proteomes" id="UP000235145"/>
    </source>
</evidence>
<sequence>MTSSTPERFRCSDYCSIRVRICERHRLCKTLMYEVGGDPQMFRTTCLDMIEGMGPKDLKAALFIRTCALNNNIEAMFRKGMCFYYGNFDLGLTLLRQAADDDHLKAMDDIKIILYTEHFYFDYSFLVSINYTHNTLLLKLYY</sequence>
<comment type="caution">
    <text evidence="2">The sequence shown here is derived from an EMBL/GenBank/DDBJ whole genome shotgun (WGS) entry which is preliminary data.</text>
</comment>
<reference evidence="2 3" key="1">
    <citation type="journal article" date="2017" name="Nat. Commun.">
        <title>Genome assembly with in vitro proximity ligation data and whole-genome triplication in lettuce.</title>
        <authorList>
            <person name="Reyes-Chin-Wo S."/>
            <person name="Wang Z."/>
            <person name="Yang X."/>
            <person name="Kozik A."/>
            <person name="Arikit S."/>
            <person name="Song C."/>
            <person name="Xia L."/>
            <person name="Froenicke L."/>
            <person name="Lavelle D.O."/>
            <person name="Truco M.J."/>
            <person name="Xia R."/>
            <person name="Zhu S."/>
            <person name="Xu C."/>
            <person name="Xu H."/>
            <person name="Xu X."/>
            <person name="Cox K."/>
            <person name="Korf I."/>
            <person name="Meyers B.C."/>
            <person name="Michelmore R.W."/>
        </authorList>
    </citation>
    <scope>NUCLEOTIDE SEQUENCE [LARGE SCALE GENOMIC DNA]</scope>
    <source>
        <strain evidence="3">cv. Salinas</strain>
        <tissue evidence="2">Seedlings</tissue>
    </source>
</reference>
<evidence type="ECO:0000259" key="1">
    <source>
        <dbReference type="Pfam" id="PF23310"/>
    </source>
</evidence>
<dbReference type="AlphaFoldDB" id="A0A9R1XNB2"/>
<accession>A0A9R1XNB2</accession>